<keyword evidence="3" id="KW-1185">Reference proteome</keyword>
<proteinExistence type="predicted"/>
<protein>
    <submittedName>
        <fullName evidence="2">Uncharacterized protein</fullName>
    </submittedName>
</protein>
<organism evidence="2 3">
    <name type="scientific">Puccinia coronata f. sp. avenae</name>
    <dbReference type="NCBI Taxonomy" id="200324"/>
    <lineage>
        <taxon>Eukaryota</taxon>
        <taxon>Fungi</taxon>
        <taxon>Dikarya</taxon>
        <taxon>Basidiomycota</taxon>
        <taxon>Pucciniomycotina</taxon>
        <taxon>Pucciniomycetes</taxon>
        <taxon>Pucciniales</taxon>
        <taxon>Pucciniaceae</taxon>
        <taxon>Puccinia</taxon>
    </lineage>
</organism>
<sequence>MLSFIEAHESAELSPITINPDVQMQPSPHPPPLLQQPGNYVLDFCRVFSPQSPVYSHHVLFTRLDEAVAATAASEQQSLQRIDLRGPQSTAHTSISWVPNRNQAEDRSNGSNDHQGVVSRRAINAECHINATAAAPSPPEIERNENASRPCIAASVSSSSYKRPISYFMSVGRLATICTQTRKQVPDSPPPSDWAHIAKPLPAAASPEPGMASVRARGPRHLLAST</sequence>
<feature type="region of interest" description="Disordered" evidence="1">
    <location>
        <begin position="79"/>
        <end position="115"/>
    </location>
</feature>
<comment type="caution">
    <text evidence="2">The sequence shown here is derived from an EMBL/GenBank/DDBJ whole genome shotgun (WGS) entry which is preliminary data.</text>
</comment>
<feature type="region of interest" description="Disordered" evidence="1">
    <location>
        <begin position="181"/>
        <end position="226"/>
    </location>
</feature>
<dbReference type="EMBL" id="PGCJ01000790">
    <property type="protein sequence ID" value="PLW20911.1"/>
    <property type="molecule type" value="Genomic_DNA"/>
</dbReference>
<accession>A0A2N5T5Y3</accession>
<reference evidence="2 3" key="1">
    <citation type="submission" date="2017-11" db="EMBL/GenBank/DDBJ databases">
        <title>De novo assembly and phasing of dikaryotic genomes from two isolates of Puccinia coronata f. sp. avenae, the causal agent of oat crown rust.</title>
        <authorList>
            <person name="Miller M.E."/>
            <person name="Zhang Y."/>
            <person name="Omidvar V."/>
            <person name="Sperschneider J."/>
            <person name="Schwessinger B."/>
            <person name="Raley C."/>
            <person name="Palmer J.M."/>
            <person name="Garnica D."/>
            <person name="Upadhyaya N."/>
            <person name="Rathjen J."/>
            <person name="Taylor J.M."/>
            <person name="Park R.F."/>
            <person name="Dodds P.N."/>
            <person name="Hirsch C.D."/>
            <person name="Kianian S.F."/>
            <person name="Figueroa M."/>
        </authorList>
    </citation>
    <scope>NUCLEOTIDE SEQUENCE [LARGE SCALE GENOMIC DNA]</scope>
    <source>
        <strain evidence="2">12NC29</strain>
    </source>
</reference>
<evidence type="ECO:0000313" key="2">
    <source>
        <dbReference type="EMBL" id="PLW20911.1"/>
    </source>
</evidence>
<dbReference type="AlphaFoldDB" id="A0A2N5T5Y3"/>
<gene>
    <name evidence="2" type="ORF">PCANC_08684</name>
</gene>
<evidence type="ECO:0000256" key="1">
    <source>
        <dbReference type="SAM" id="MobiDB-lite"/>
    </source>
</evidence>
<dbReference type="Proteomes" id="UP000235388">
    <property type="component" value="Unassembled WGS sequence"/>
</dbReference>
<name>A0A2N5T5Y3_9BASI</name>
<feature type="compositionally biased region" description="Polar residues" evidence="1">
    <location>
        <begin position="87"/>
        <end position="102"/>
    </location>
</feature>
<evidence type="ECO:0000313" key="3">
    <source>
        <dbReference type="Proteomes" id="UP000235388"/>
    </source>
</evidence>